<dbReference type="Pfam" id="PF09888">
    <property type="entry name" value="DUF2115"/>
    <property type="match status" value="1"/>
</dbReference>
<comment type="caution">
    <text evidence="1">The sequence shown here is derived from an EMBL/GenBank/DDBJ whole genome shotgun (WGS) entry which is preliminary data.</text>
</comment>
<evidence type="ECO:0000313" key="1">
    <source>
        <dbReference type="EMBL" id="KUG20048.1"/>
    </source>
</evidence>
<accession>A0A0W8FGN2</accession>
<dbReference type="AlphaFoldDB" id="A0A0W8FGN2"/>
<sequence>MNDDTIAQHCTKLGSATNRGELAREIAAIALSYSPTDLKKMRWNFSGSLQGTSPEYRRRLEEMITGHLHGTYQALLLAHRQGTYAHQKAPLHPDAGRYWTMVATQCSHGNDEQIRLRFLKFLLAAFCMFVQDLPAHPVGMPFPGGDTVASVDGVYYCPVREKANDVDAALCPFCPALQTPEMGYLRPPINPSKQRKQEYLRQCHDFHHFNG</sequence>
<proteinExistence type="inferred from homology"/>
<dbReference type="HAMAP" id="MF_00763">
    <property type="entry name" value="UPF0305"/>
    <property type="match status" value="1"/>
</dbReference>
<protein>
    <submittedName>
        <fullName evidence="1">Uncharacterized protein</fullName>
    </submittedName>
</protein>
<organism evidence="1">
    <name type="scientific">hydrocarbon metagenome</name>
    <dbReference type="NCBI Taxonomy" id="938273"/>
    <lineage>
        <taxon>unclassified sequences</taxon>
        <taxon>metagenomes</taxon>
        <taxon>ecological metagenomes</taxon>
    </lineage>
</organism>
<dbReference type="InterPro" id="IPR019215">
    <property type="entry name" value="DUF2115"/>
</dbReference>
<reference evidence="1" key="1">
    <citation type="journal article" date="2015" name="Proc. Natl. Acad. Sci. U.S.A.">
        <title>Networks of energetic and metabolic interactions define dynamics in microbial communities.</title>
        <authorList>
            <person name="Embree M."/>
            <person name="Liu J.K."/>
            <person name="Al-Bassam M.M."/>
            <person name="Zengler K."/>
        </authorList>
    </citation>
    <scope>NUCLEOTIDE SEQUENCE</scope>
</reference>
<dbReference type="EMBL" id="LNQE01001232">
    <property type="protein sequence ID" value="KUG20048.1"/>
    <property type="molecule type" value="Genomic_DNA"/>
</dbReference>
<gene>
    <name evidence="1" type="ORF">ASZ90_010218</name>
</gene>
<name>A0A0W8FGN2_9ZZZZ</name>